<protein>
    <submittedName>
        <fullName evidence="2">Uncharacterized protein</fullName>
    </submittedName>
</protein>
<feature type="region of interest" description="Disordered" evidence="1">
    <location>
        <begin position="571"/>
        <end position="653"/>
    </location>
</feature>
<evidence type="ECO:0000256" key="1">
    <source>
        <dbReference type="SAM" id="MobiDB-lite"/>
    </source>
</evidence>
<dbReference type="AlphaFoldDB" id="A0A2R6NTP6"/>
<gene>
    <name evidence="2" type="ORF">PHLCEN_2v8401</name>
</gene>
<name>A0A2R6NTP6_9APHY</name>
<feature type="compositionally biased region" description="Basic residues" evidence="1">
    <location>
        <begin position="184"/>
        <end position="194"/>
    </location>
</feature>
<accession>A0A2R6NTP6</accession>
<dbReference type="EMBL" id="MLYV02000842">
    <property type="protein sequence ID" value="PSR76498.1"/>
    <property type="molecule type" value="Genomic_DNA"/>
</dbReference>
<reference evidence="2 3" key="1">
    <citation type="submission" date="2018-02" db="EMBL/GenBank/DDBJ databases">
        <title>Genome sequence of the basidiomycete white-rot fungus Phlebia centrifuga.</title>
        <authorList>
            <person name="Granchi Z."/>
            <person name="Peng M."/>
            <person name="de Vries R.P."/>
            <person name="Hilden K."/>
            <person name="Makela M.R."/>
            <person name="Grigoriev I."/>
            <person name="Riley R."/>
        </authorList>
    </citation>
    <scope>NUCLEOTIDE SEQUENCE [LARGE SCALE GENOMIC DNA]</scope>
    <source>
        <strain evidence="2 3">FBCC195</strain>
    </source>
</reference>
<feature type="region of interest" description="Disordered" evidence="1">
    <location>
        <begin position="522"/>
        <end position="554"/>
    </location>
</feature>
<feature type="compositionally biased region" description="Low complexity" evidence="1">
    <location>
        <begin position="602"/>
        <end position="628"/>
    </location>
</feature>
<feature type="region of interest" description="Disordered" evidence="1">
    <location>
        <begin position="674"/>
        <end position="701"/>
    </location>
</feature>
<feature type="compositionally biased region" description="Acidic residues" evidence="1">
    <location>
        <begin position="531"/>
        <end position="548"/>
    </location>
</feature>
<feature type="region of interest" description="Disordered" evidence="1">
    <location>
        <begin position="151"/>
        <end position="203"/>
    </location>
</feature>
<dbReference type="Proteomes" id="UP000186601">
    <property type="component" value="Unassembled WGS sequence"/>
</dbReference>
<feature type="compositionally biased region" description="Low complexity" evidence="1">
    <location>
        <begin position="159"/>
        <end position="183"/>
    </location>
</feature>
<evidence type="ECO:0000313" key="2">
    <source>
        <dbReference type="EMBL" id="PSR76498.1"/>
    </source>
</evidence>
<proteinExistence type="predicted"/>
<evidence type="ECO:0000313" key="3">
    <source>
        <dbReference type="Proteomes" id="UP000186601"/>
    </source>
</evidence>
<sequence>MTTLNPAGAHSKKRKLADGEQDDDQTNQHDDAARPKAKKSKHSQVAPQQDTKKSRGLSQEYPTGFVHCHQCTKKRDATLVVQCTIKASGKGSRRCTAKYCQACLKNRYDTTLDDVKAAASLPLTKKQKEEHISGLGYHWNKKVLQIPKESAEDKALPGKAKPANSTKNSKAAKASGSSASGSKKTAKAPAKLKPKAAPQPVPRPVWTRVPTSLSNGDVETRMYIREFILRFATALAIPHNQLDELDVLSGEELGDATNSEDEDEESVELVGWVSEPCVKSIVLGLLHVIAGGAKGRNAHRETKALREAIQNVKSSGANLNKLWGALVSLREEEDFSLEFSDPLPPPASNTCRSTRSGGVDSILVATSAQLVPVIADLIEATMTTHAMHKAIDVGFTEEKNLTTNMQAAIKKETNRWKALQVTKDKARREQHNQNIRDIANAHYVAAIRSVSRFTSVGRDRDGRIYYMMTPGLAESHAAVQFLDGKDVKVKFGRKRGGLTENDRKDMVRWPWFVAVWGRKPEGALEAKPEKDEDCDDDDDKPEDEDESGESWWGFWQPEEIEKLAGWISRTSGLESDEETDDTPVAPVANGNGKVNSARGRRLTSGSNSSLSSLSSTHSIRDPSPLSDLSSDEDEEEHVSTDKQGRPIPNKRELGDLVKGLNDYADRLKWRIQRASREDTTTENSVRNTRKAAAIPTSRFYS</sequence>
<organism evidence="2 3">
    <name type="scientific">Hermanssonia centrifuga</name>
    <dbReference type="NCBI Taxonomy" id="98765"/>
    <lineage>
        <taxon>Eukaryota</taxon>
        <taxon>Fungi</taxon>
        <taxon>Dikarya</taxon>
        <taxon>Basidiomycota</taxon>
        <taxon>Agaricomycotina</taxon>
        <taxon>Agaricomycetes</taxon>
        <taxon>Polyporales</taxon>
        <taxon>Meruliaceae</taxon>
        <taxon>Hermanssonia</taxon>
    </lineage>
</organism>
<dbReference type="STRING" id="98765.A0A2R6NTP6"/>
<feature type="compositionally biased region" description="Basic and acidic residues" evidence="1">
    <location>
        <begin position="637"/>
        <end position="653"/>
    </location>
</feature>
<keyword evidence="3" id="KW-1185">Reference proteome</keyword>
<comment type="caution">
    <text evidence="2">The sequence shown here is derived from an EMBL/GenBank/DDBJ whole genome shotgun (WGS) entry which is preliminary data.</text>
</comment>
<dbReference type="OrthoDB" id="298344at2759"/>
<feature type="region of interest" description="Disordered" evidence="1">
    <location>
        <begin position="1"/>
        <end position="58"/>
    </location>
</feature>